<evidence type="ECO:0000256" key="1">
    <source>
        <dbReference type="ARBA" id="ARBA00022658"/>
    </source>
</evidence>
<dbReference type="InterPro" id="IPR008937">
    <property type="entry name" value="Ras-like_GEF"/>
</dbReference>
<feature type="domain" description="Ras-GEF" evidence="3">
    <location>
        <begin position="58"/>
        <end position="292"/>
    </location>
</feature>
<dbReference type="InterPro" id="IPR001895">
    <property type="entry name" value="RASGEF_cat_dom"/>
</dbReference>
<dbReference type="SUPFAM" id="SSF48366">
    <property type="entry name" value="Ras GEF"/>
    <property type="match status" value="1"/>
</dbReference>
<evidence type="ECO:0000256" key="2">
    <source>
        <dbReference type="PROSITE-ProRule" id="PRU00168"/>
    </source>
</evidence>
<sequence length="299" mass="35406">MGELNGKVGKFNPKFFHMPKLDVNDYQLLEQRRKKGKPLKPKIPKKMNWKYINIFEIDPEEVARQITLSEYKIFNKLEFTEFLNQSWNKEERFPQSPTIRKMIDRFNKFNYWVCTLILQAEKLSQRIKILTYFIQLADHFKNLNNFNYLMATLSSLHSNSILRLKHTFKQITHQNKQKLEEFDQLMSGKGAYKTYRAALKSAFLKGQSCIPFIGIHLTDLTFLDESRSDYDENGEVSKSKLETMVTVISNILVFQTRPYSLTDVPRLQEYFTDFPGLNNDQLYELSLQREPRNSNIEDL</sequence>
<gene>
    <name evidence="4" type="ORF">M0812_22349</name>
</gene>
<reference evidence="4" key="1">
    <citation type="submission" date="2022-08" db="EMBL/GenBank/DDBJ databases">
        <title>Novel sulphate-reducing endosymbionts in the free-living metamonad Anaeramoeba.</title>
        <authorList>
            <person name="Jerlstrom-Hultqvist J."/>
            <person name="Cepicka I."/>
            <person name="Gallot-Lavallee L."/>
            <person name="Salas-Leiva D."/>
            <person name="Curtis B.A."/>
            <person name="Zahonova K."/>
            <person name="Pipaliya S."/>
            <person name="Dacks J."/>
            <person name="Roger A.J."/>
        </authorList>
    </citation>
    <scope>NUCLEOTIDE SEQUENCE</scope>
    <source>
        <strain evidence="4">Busselton2</strain>
    </source>
</reference>
<dbReference type="GO" id="GO:0005886">
    <property type="term" value="C:plasma membrane"/>
    <property type="evidence" value="ECO:0007669"/>
    <property type="project" value="TreeGrafter"/>
</dbReference>
<dbReference type="AlphaFoldDB" id="A0AAV7YXF9"/>
<dbReference type="PANTHER" id="PTHR23113">
    <property type="entry name" value="GUANINE NUCLEOTIDE EXCHANGE FACTOR"/>
    <property type="match status" value="1"/>
</dbReference>
<name>A0AAV7YXF9_9EUKA</name>
<dbReference type="CDD" id="cd00155">
    <property type="entry name" value="RasGEF"/>
    <property type="match status" value="1"/>
</dbReference>
<keyword evidence="1 2" id="KW-0344">Guanine-nucleotide releasing factor</keyword>
<dbReference type="Pfam" id="PF00617">
    <property type="entry name" value="RasGEF"/>
    <property type="match status" value="1"/>
</dbReference>
<evidence type="ECO:0000259" key="3">
    <source>
        <dbReference type="PROSITE" id="PS50009"/>
    </source>
</evidence>
<proteinExistence type="predicted"/>
<dbReference type="InterPro" id="IPR036964">
    <property type="entry name" value="RASGEF_cat_dom_sf"/>
</dbReference>
<protein>
    <submittedName>
        <fullName evidence="4">Guanine nucleotide exchange factor</fullName>
    </submittedName>
</protein>
<dbReference type="InterPro" id="IPR023578">
    <property type="entry name" value="Ras_GEF_dom_sf"/>
</dbReference>
<dbReference type="GO" id="GO:0005085">
    <property type="term" value="F:guanyl-nucleotide exchange factor activity"/>
    <property type="evidence" value="ECO:0007669"/>
    <property type="project" value="UniProtKB-KW"/>
</dbReference>
<evidence type="ECO:0000313" key="4">
    <source>
        <dbReference type="EMBL" id="KAJ3433391.1"/>
    </source>
</evidence>
<dbReference type="EMBL" id="JANTQA010000047">
    <property type="protein sequence ID" value="KAJ3433391.1"/>
    <property type="molecule type" value="Genomic_DNA"/>
</dbReference>
<dbReference type="PANTHER" id="PTHR23113:SF366">
    <property type="entry name" value="RAS GUANINE NUCLEOTIDE EXCHANGE FACTOR R"/>
    <property type="match status" value="1"/>
</dbReference>
<accession>A0AAV7YXF9</accession>
<dbReference type="Proteomes" id="UP001146793">
    <property type="component" value="Unassembled WGS sequence"/>
</dbReference>
<evidence type="ECO:0000313" key="5">
    <source>
        <dbReference type="Proteomes" id="UP001146793"/>
    </source>
</evidence>
<comment type="caution">
    <text evidence="4">The sequence shown here is derived from an EMBL/GenBank/DDBJ whole genome shotgun (WGS) entry which is preliminary data.</text>
</comment>
<dbReference type="SMART" id="SM00147">
    <property type="entry name" value="RasGEF"/>
    <property type="match status" value="1"/>
</dbReference>
<dbReference type="Gene3D" id="1.10.840.10">
    <property type="entry name" value="Ras guanine-nucleotide exchange factors catalytic domain"/>
    <property type="match status" value="1"/>
</dbReference>
<dbReference type="GO" id="GO:0007265">
    <property type="term" value="P:Ras protein signal transduction"/>
    <property type="evidence" value="ECO:0007669"/>
    <property type="project" value="TreeGrafter"/>
</dbReference>
<dbReference type="PROSITE" id="PS50009">
    <property type="entry name" value="RASGEF_CAT"/>
    <property type="match status" value="1"/>
</dbReference>
<organism evidence="4 5">
    <name type="scientific">Anaeramoeba flamelloides</name>
    <dbReference type="NCBI Taxonomy" id="1746091"/>
    <lineage>
        <taxon>Eukaryota</taxon>
        <taxon>Metamonada</taxon>
        <taxon>Anaeramoebidae</taxon>
        <taxon>Anaeramoeba</taxon>
    </lineage>
</organism>